<protein>
    <submittedName>
        <fullName evidence="7">Arylsulfatase</fullName>
        <ecNumber evidence="7">3.1.6.1</ecNumber>
    </submittedName>
</protein>
<feature type="domain" description="Sulfatase N-terminal" evidence="6">
    <location>
        <begin position="32"/>
        <end position="424"/>
    </location>
</feature>
<dbReference type="CDD" id="cd16025">
    <property type="entry name" value="PAS_like"/>
    <property type="match status" value="1"/>
</dbReference>
<dbReference type="AlphaFoldDB" id="A0A517N6J5"/>
<evidence type="ECO:0000256" key="3">
    <source>
        <dbReference type="ARBA" id="ARBA00022801"/>
    </source>
</evidence>
<dbReference type="SUPFAM" id="SSF53649">
    <property type="entry name" value="Alkaline phosphatase-like"/>
    <property type="match status" value="1"/>
</dbReference>
<evidence type="ECO:0000259" key="6">
    <source>
        <dbReference type="Pfam" id="PF00884"/>
    </source>
</evidence>
<proteinExistence type="inferred from homology"/>
<dbReference type="KEGG" id="rlc:K227x_11410"/>
<evidence type="ECO:0000256" key="5">
    <source>
        <dbReference type="SAM" id="SignalP"/>
    </source>
</evidence>
<dbReference type="Pfam" id="PF00884">
    <property type="entry name" value="Sulfatase"/>
    <property type="match status" value="1"/>
</dbReference>
<sequence length="546" mass="60766" precursor="true">MKSSSPYVLMPSWILAIAIATMSAAHLSAGSPNFLVIIADDMGFSDAGCYGGEIATPNLDGLAAGGLKFTQFYNTARCWPTRSSLLTGYYPQQIRRDAMPGAPRGFGGGGKRPEWAQTIAEYLHPAGYRSYHSGKWHVDGKPTANGFDLSNEATRSPGFFDSIKRQDRDPDFYRTIATADHAIECLQQHETEFSDRPFFQYVAFHAPHFPLHALPEDIDRYRDRYIQGWDALRKERHDRQRNLGITNAELSAVEPNVGPPYAFPDQIALLGPGEINRPLPWDQLTAQQQRFQATKMAIHAAMIDRMDREIGRILGQLRSMKAMQDTLILFLSDNGASAEMMVRGEGHDPSAAPGSAATYLCLGPGFSSAANTPFRRHKTWVHEGGISTPFIAHWPNGIAAKNELRSTIAHVIDIAPTILDLAGVELPDNDAPPISGKSLKSALQSDDTTLHEDVWFYHEGNRALRQGDWKIIHSNASREFPWGQSKEAANETDKANWSLYDLANDRAEQNDLASAHPEKVKAMQDRWIELRDQFLLDATRSQDKNP</sequence>
<evidence type="ECO:0000256" key="1">
    <source>
        <dbReference type="ARBA" id="ARBA00008779"/>
    </source>
</evidence>
<dbReference type="PROSITE" id="PS00149">
    <property type="entry name" value="SULFATASE_2"/>
    <property type="match status" value="1"/>
</dbReference>
<dbReference type="EC" id="3.1.6.1" evidence="7"/>
<dbReference type="Gene3D" id="3.40.720.10">
    <property type="entry name" value="Alkaline Phosphatase, subunit A"/>
    <property type="match status" value="1"/>
</dbReference>
<dbReference type="InterPro" id="IPR000917">
    <property type="entry name" value="Sulfatase_N"/>
</dbReference>
<keyword evidence="4" id="KW-0106">Calcium</keyword>
<feature type="chain" id="PRO_5022126295" evidence="5">
    <location>
        <begin position="28"/>
        <end position="546"/>
    </location>
</feature>
<dbReference type="InterPro" id="IPR024607">
    <property type="entry name" value="Sulfatase_CS"/>
</dbReference>
<dbReference type="Proteomes" id="UP000318538">
    <property type="component" value="Chromosome"/>
</dbReference>
<dbReference type="EMBL" id="CP036525">
    <property type="protein sequence ID" value="QDT02763.1"/>
    <property type="molecule type" value="Genomic_DNA"/>
</dbReference>
<dbReference type="PANTHER" id="PTHR42693:SF53">
    <property type="entry name" value="ENDO-4-O-SULFATASE"/>
    <property type="match status" value="1"/>
</dbReference>
<feature type="signal peptide" evidence="5">
    <location>
        <begin position="1"/>
        <end position="27"/>
    </location>
</feature>
<gene>
    <name evidence="7" type="primary">atsA_15</name>
    <name evidence="7" type="ORF">K227x_11410</name>
</gene>
<dbReference type="Gene3D" id="3.30.1120.10">
    <property type="match status" value="1"/>
</dbReference>
<reference evidence="7 8" key="1">
    <citation type="submission" date="2019-02" db="EMBL/GenBank/DDBJ databases">
        <title>Deep-cultivation of Planctomycetes and their phenomic and genomic characterization uncovers novel biology.</title>
        <authorList>
            <person name="Wiegand S."/>
            <person name="Jogler M."/>
            <person name="Boedeker C."/>
            <person name="Pinto D."/>
            <person name="Vollmers J."/>
            <person name="Rivas-Marin E."/>
            <person name="Kohn T."/>
            <person name="Peeters S.H."/>
            <person name="Heuer A."/>
            <person name="Rast P."/>
            <person name="Oberbeckmann S."/>
            <person name="Bunk B."/>
            <person name="Jeske O."/>
            <person name="Meyerdierks A."/>
            <person name="Storesund J.E."/>
            <person name="Kallscheuer N."/>
            <person name="Luecker S."/>
            <person name="Lage O.M."/>
            <person name="Pohl T."/>
            <person name="Merkel B.J."/>
            <person name="Hornburger P."/>
            <person name="Mueller R.-W."/>
            <person name="Bruemmer F."/>
            <person name="Labrenz M."/>
            <person name="Spormann A.M."/>
            <person name="Op den Camp H."/>
            <person name="Overmann J."/>
            <person name="Amann R."/>
            <person name="Jetten M.S.M."/>
            <person name="Mascher T."/>
            <person name="Medema M.H."/>
            <person name="Devos D.P."/>
            <person name="Kaster A.-K."/>
            <person name="Ovreas L."/>
            <person name="Rohde M."/>
            <person name="Galperin M.Y."/>
            <person name="Jogler C."/>
        </authorList>
    </citation>
    <scope>NUCLEOTIDE SEQUENCE [LARGE SCALE GENOMIC DNA]</scope>
    <source>
        <strain evidence="7 8">K22_7</strain>
    </source>
</reference>
<keyword evidence="8" id="KW-1185">Reference proteome</keyword>
<name>A0A517N6J5_9BACT</name>
<dbReference type="PANTHER" id="PTHR42693">
    <property type="entry name" value="ARYLSULFATASE FAMILY MEMBER"/>
    <property type="match status" value="1"/>
</dbReference>
<keyword evidence="3 7" id="KW-0378">Hydrolase</keyword>
<dbReference type="InterPro" id="IPR050738">
    <property type="entry name" value="Sulfatase"/>
</dbReference>
<evidence type="ECO:0000256" key="4">
    <source>
        <dbReference type="ARBA" id="ARBA00022837"/>
    </source>
</evidence>
<evidence type="ECO:0000256" key="2">
    <source>
        <dbReference type="ARBA" id="ARBA00022723"/>
    </source>
</evidence>
<keyword evidence="5" id="KW-0732">Signal</keyword>
<organism evidence="7 8">
    <name type="scientific">Rubripirellula lacrimiformis</name>
    <dbReference type="NCBI Taxonomy" id="1930273"/>
    <lineage>
        <taxon>Bacteria</taxon>
        <taxon>Pseudomonadati</taxon>
        <taxon>Planctomycetota</taxon>
        <taxon>Planctomycetia</taxon>
        <taxon>Pirellulales</taxon>
        <taxon>Pirellulaceae</taxon>
        <taxon>Rubripirellula</taxon>
    </lineage>
</organism>
<accession>A0A517N6J5</accession>
<dbReference type="GO" id="GO:0004065">
    <property type="term" value="F:arylsulfatase activity"/>
    <property type="evidence" value="ECO:0007669"/>
    <property type="project" value="UniProtKB-EC"/>
</dbReference>
<evidence type="ECO:0000313" key="7">
    <source>
        <dbReference type="EMBL" id="QDT02763.1"/>
    </source>
</evidence>
<keyword evidence="2" id="KW-0479">Metal-binding</keyword>
<comment type="similarity">
    <text evidence="1">Belongs to the sulfatase family.</text>
</comment>
<evidence type="ECO:0000313" key="8">
    <source>
        <dbReference type="Proteomes" id="UP000318538"/>
    </source>
</evidence>
<dbReference type="OrthoDB" id="9783154at2"/>
<dbReference type="InterPro" id="IPR017850">
    <property type="entry name" value="Alkaline_phosphatase_core_sf"/>
</dbReference>
<dbReference type="GO" id="GO:0046872">
    <property type="term" value="F:metal ion binding"/>
    <property type="evidence" value="ECO:0007669"/>
    <property type="project" value="UniProtKB-KW"/>
</dbReference>